<dbReference type="EMBL" id="LQQO01000001">
    <property type="protein sequence ID" value="KZE18558.1"/>
    <property type="molecule type" value="Genomic_DNA"/>
</dbReference>
<feature type="signal peptide" evidence="1">
    <location>
        <begin position="1"/>
        <end position="20"/>
    </location>
</feature>
<proteinExistence type="predicted"/>
<evidence type="ECO:0000313" key="2">
    <source>
        <dbReference type="EMBL" id="KZE18558.1"/>
    </source>
</evidence>
<evidence type="ECO:0000313" key="3">
    <source>
        <dbReference type="Proteomes" id="UP000076609"/>
    </source>
</evidence>
<accession>A0ABR5YHE6</accession>
<name>A0ABR5YHE6_9SPHN</name>
<evidence type="ECO:0000256" key="1">
    <source>
        <dbReference type="SAM" id="SignalP"/>
    </source>
</evidence>
<feature type="chain" id="PRO_5046618341" evidence="1">
    <location>
        <begin position="21"/>
        <end position="108"/>
    </location>
</feature>
<sequence length="108" mass="10777">MLALALIGVMLVVRAGPACAGMLQPVPLVAQARADANMDCHGMAGSHERSKDGDRKNVQATCGAACVAVPPMSPSPQASAPKPPAALETGGLVMAGMSLALIPPPPRA</sequence>
<reference evidence="3" key="1">
    <citation type="submission" date="2016-01" db="EMBL/GenBank/DDBJ databases">
        <title>Draft genome of Chromobacterium sp. F49.</title>
        <authorList>
            <person name="Hong K.W."/>
        </authorList>
    </citation>
    <scope>NUCLEOTIDE SEQUENCE [LARGE SCALE GENOMIC DNA]</scope>
    <source>
        <strain evidence="3">CN3</strain>
    </source>
</reference>
<organism evidence="2 3">
    <name type="scientific">Sphingomonas hankookensis</name>
    <dbReference type="NCBI Taxonomy" id="563996"/>
    <lineage>
        <taxon>Bacteria</taxon>
        <taxon>Pseudomonadati</taxon>
        <taxon>Pseudomonadota</taxon>
        <taxon>Alphaproteobacteria</taxon>
        <taxon>Sphingomonadales</taxon>
        <taxon>Sphingomonadaceae</taxon>
        <taxon>Sphingomonas</taxon>
    </lineage>
</organism>
<keyword evidence="1" id="KW-0732">Signal</keyword>
<dbReference type="Proteomes" id="UP000076609">
    <property type="component" value="Unassembled WGS sequence"/>
</dbReference>
<comment type="caution">
    <text evidence="2">The sequence shown here is derived from an EMBL/GenBank/DDBJ whole genome shotgun (WGS) entry which is preliminary data.</text>
</comment>
<keyword evidence="3" id="KW-1185">Reference proteome</keyword>
<protein>
    <submittedName>
        <fullName evidence="2">Uncharacterized protein</fullName>
    </submittedName>
</protein>
<gene>
    <name evidence="2" type="ORF">AVT10_00435</name>
</gene>